<dbReference type="PROSITE" id="PS50158">
    <property type="entry name" value="ZF_CCHC"/>
    <property type="match status" value="1"/>
</dbReference>
<keyword evidence="2" id="KW-0175">Coiled coil</keyword>
<evidence type="ECO:0000256" key="3">
    <source>
        <dbReference type="SAM" id="MobiDB-lite"/>
    </source>
</evidence>
<accession>A0A8X7BDE7</accession>
<comment type="caution">
    <text evidence="5">The sequence shown here is derived from an EMBL/GenBank/DDBJ whole genome shotgun (WGS) entry which is preliminary data.</text>
</comment>
<keyword evidence="6" id="KW-1185">Reference proteome</keyword>
<dbReference type="EMBL" id="BMAU01021375">
    <property type="protein sequence ID" value="GFY26372.1"/>
    <property type="molecule type" value="Genomic_DNA"/>
</dbReference>
<protein>
    <recommendedName>
        <fullName evidence="4">CCHC-type domain-containing protein</fullName>
    </recommendedName>
</protein>
<dbReference type="InterPro" id="IPR001878">
    <property type="entry name" value="Znf_CCHC"/>
</dbReference>
<evidence type="ECO:0000313" key="6">
    <source>
        <dbReference type="Proteomes" id="UP000887159"/>
    </source>
</evidence>
<feature type="compositionally biased region" description="Basic and acidic residues" evidence="3">
    <location>
        <begin position="460"/>
        <end position="473"/>
    </location>
</feature>
<dbReference type="SUPFAM" id="SSF57756">
    <property type="entry name" value="Retrovirus zinc finger-like domains"/>
    <property type="match status" value="1"/>
</dbReference>
<keyword evidence="1" id="KW-0479">Metal-binding</keyword>
<organism evidence="5 6">
    <name type="scientific">Trichonephila clavipes</name>
    <name type="common">Golden silk orbweaver</name>
    <name type="synonym">Nephila clavipes</name>
    <dbReference type="NCBI Taxonomy" id="2585209"/>
    <lineage>
        <taxon>Eukaryota</taxon>
        <taxon>Metazoa</taxon>
        <taxon>Ecdysozoa</taxon>
        <taxon>Arthropoda</taxon>
        <taxon>Chelicerata</taxon>
        <taxon>Arachnida</taxon>
        <taxon>Araneae</taxon>
        <taxon>Araneomorphae</taxon>
        <taxon>Entelegynae</taxon>
        <taxon>Araneoidea</taxon>
        <taxon>Nephilidae</taxon>
        <taxon>Trichonephila</taxon>
    </lineage>
</organism>
<dbReference type="Proteomes" id="UP000887159">
    <property type="component" value="Unassembled WGS sequence"/>
</dbReference>
<evidence type="ECO:0000256" key="1">
    <source>
        <dbReference type="PROSITE-ProRule" id="PRU00047"/>
    </source>
</evidence>
<keyword evidence="1" id="KW-0862">Zinc</keyword>
<reference evidence="5" key="1">
    <citation type="submission" date="2020-08" db="EMBL/GenBank/DDBJ databases">
        <title>Multicomponent nature underlies the extraordinary mechanical properties of spider dragline silk.</title>
        <authorList>
            <person name="Kono N."/>
            <person name="Nakamura H."/>
            <person name="Mori M."/>
            <person name="Yoshida Y."/>
            <person name="Ohtoshi R."/>
            <person name="Malay A.D."/>
            <person name="Moran D.A.P."/>
            <person name="Tomita M."/>
            <person name="Numata K."/>
            <person name="Arakawa K."/>
        </authorList>
    </citation>
    <scope>NUCLEOTIDE SEQUENCE</scope>
</reference>
<feature type="region of interest" description="Disordered" evidence="3">
    <location>
        <begin position="454"/>
        <end position="473"/>
    </location>
</feature>
<proteinExistence type="predicted"/>
<evidence type="ECO:0000259" key="4">
    <source>
        <dbReference type="PROSITE" id="PS50158"/>
    </source>
</evidence>
<feature type="coiled-coil region" evidence="2">
    <location>
        <begin position="66"/>
        <end position="100"/>
    </location>
</feature>
<dbReference type="GO" id="GO:0003676">
    <property type="term" value="F:nucleic acid binding"/>
    <property type="evidence" value="ECO:0007669"/>
    <property type="project" value="InterPro"/>
</dbReference>
<dbReference type="AlphaFoldDB" id="A0A8X7BDE7"/>
<sequence length="473" mass="53456">MYKNALKEDLIRVVEDLDGTVESTDTIVKLKTKIENSSTFESDPDFVKTLIQNCIDERVSRNEREVTLEKQKIELAKLQLAKLEKEVELQTAKNKALSLNPAAKVEEKQFETLNKETATHIRIREAEDWFRPIDLAKECDIYISSKNGSHKEIPTTYGYTQDPFKNRSPNFKPKIKENYPQYLERENKNCYICGDSSHYARDCEKRFKPKESNDHIHNRINVNTLKIESEKQNSDEFANLQYVSIFVENQPVTALIDSGCQIPVLNSSLIRVQTPSEEIITLSSCFGEQRMVEVKPINLSLNQHSPGLSVRTAISPTLTEGIIIHPSVYSEVKKLCHAKSDVLLNESESSLGAHAYAYPNVVSVSNVIENSSYDLPHVKNFNTRNDSSSLIKDYKCNKIKSTKLKLSIVREKCSDIVLCKKVNGAMKTSSGTSTPLHLWRVNIDGLCCSGKSLSPGSGNEGKREIVLNRRPEL</sequence>
<evidence type="ECO:0000313" key="5">
    <source>
        <dbReference type="EMBL" id="GFY26372.1"/>
    </source>
</evidence>
<keyword evidence="1" id="KW-0863">Zinc-finger</keyword>
<dbReference type="InterPro" id="IPR036875">
    <property type="entry name" value="Znf_CCHC_sf"/>
</dbReference>
<feature type="domain" description="CCHC-type" evidence="4">
    <location>
        <begin position="190"/>
        <end position="205"/>
    </location>
</feature>
<evidence type="ECO:0000256" key="2">
    <source>
        <dbReference type="SAM" id="Coils"/>
    </source>
</evidence>
<name>A0A8X7BDE7_TRICX</name>
<gene>
    <name evidence="5" type="ORF">TNCV_25691</name>
</gene>
<dbReference type="GO" id="GO:0008270">
    <property type="term" value="F:zinc ion binding"/>
    <property type="evidence" value="ECO:0007669"/>
    <property type="project" value="UniProtKB-KW"/>
</dbReference>